<proteinExistence type="predicted"/>
<name>A0A9P3G529_9APHY</name>
<dbReference type="OrthoDB" id="2363873at2759"/>
<gene>
    <name evidence="2" type="ORF">PsYK624_054310</name>
</gene>
<evidence type="ECO:0000313" key="3">
    <source>
        <dbReference type="Proteomes" id="UP000703269"/>
    </source>
</evidence>
<dbReference type="SUPFAM" id="SSF56784">
    <property type="entry name" value="HAD-like"/>
    <property type="match status" value="1"/>
</dbReference>
<organism evidence="2 3">
    <name type="scientific">Phanerochaete sordida</name>
    <dbReference type="NCBI Taxonomy" id="48140"/>
    <lineage>
        <taxon>Eukaryota</taxon>
        <taxon>Fungi</taxon>
        <taxon>Dikarya</taxon>
        <taxon>Basidiomycota</taxon>
        <taxon>Agaricomycotina</taxon>
        <taxon>Agaricomycetes</taxon>
        <taxon>Polyporales</taxon>
        <taxon>Phanerochaetaceae</taxon>
        <taxon>Phanerochaete</taxon>
    </lineage>
</organism>
<accession>A0A9P3G529</accession>
<evidence type="ECO:0000256" key="1">
    <source>
        <dbReference type="ARBA" id="ARBA00022801"/>
    </source>
</evidence>
<dbReference type="PANTHER" id="PTHR43316">
    <property type="entry name" value="HYDROLASE, HALOACID DELAHOGENASE-RELATED"/>
    <property type="match status" value="1"/>
</dbReference>
<evidence type="ECO:0000313" key="2">
    <source>
        <dbReference type="EMBL" id="GJE89332.1"/>
    </source>
</evidence>
<dbReference type="InterPro" id="IPR036412">
    <property type="entry name" value="HAD-like_sf"/>
</dbReference>
<keyword evidence="3" id="KW-1185">Reference proteome</keyword>
<dbReference type="GO" id="GO:0016787">
    <property type="term" value="F:hydrolase activity"/>
    <property type="evidence" value="ECO:0007669"/>
    <property type="project" value="UniProtKB-KW"/>
</dbReference>
<comment type="caution">
    <text evidence="2">The sequence shown here is derived from an EMBL/GenBank/DDBJ whole genome shotgun (WGS) entry which is preliminary data.</text>
</comment>
<keyword evidence="1" id="KW-0378">Hydrolase</keyword>
<dbReference type="AlphaFoldDB" id="A0A9P3G529"/>
<dbReference type="InterPro" id="IPR051540">
    <property type="entry name" value="S-2-haloacid_dehalogenase"/>
</dbReference>
<dbReference type="PANTHER" id="PTHR43316:SF3">
    <property type="entry name" value="HALOACID DEHALOGENASE, TYPE II (AFU_ORTHOLOGUE AFUA_2G07750)-RELATED"/>
    <property type="match status" value="1"/>
</dbReference>
<dbReference type="EMBL" id="BPQB01000012">
    <property type="protein sequence ID" value="GJE89332.1"/>
    <property type="molecule type" value="Genomic_DNA"/>
</dbReference>
<dbReference type="Gene3D" id="3.40.50.1000">
    <property type="entry name" value="HAD superfamily/HAD-like"/>
    <property type="match status" value="1"/>
</dbReference>
<sequence>MYAGLRLDFMFSGRVLGSYEAFALSLPCAIPSSKLSLHTRIATPLLTHTVTSRVDVRMLPCYAGYRTSLESYAGGAVFPATLSPLPLSEHCDLARCISPPPTDRVLPPDASTAEGHCSCRYNEVNDAWLTSTGGAAVEDTSRNGTTPARVEVGLDREHRIAEGGEVPRDIDVLHRQILDGMLAKPEWEALGKMWGEEMRREVNLVWHRLNGWPDTTPGLYALKKHAIVGTLSNGNMRLLVDVAKHADLPWDVVFSGELLGSYKPNPQVYTPP</sequence>
<protein>
    <submittedName>
        <fullName evidence="2">Uncharacterized protein</fullName>
    </submittedName>
</protein>
<dbReference type="InterPro" id="IPR023198">
    <property type="entry name" value="PGP-like_dom2"/>
</dbReference>
<dbReference type="Proteomes" id="UP000703269">
    <property type="component" value="Unassembled WGS sequence"/>
</dbReference>
<dbReference type="InterPro" id="IPR023214">
    <property type="entry name" value="HAD_sf"/>
</dbReference>
<dbReference type="Gene3D" id="1.10.150.240">
    <property type="entry name" value="Putative phosphatase, domain 2"/>
    <property type="match status" value="1"/>
</dbReference>
<reference evidence="2 3" key="1">
    <citation type="submission" date="2021-08" db="EMBL/GenBank/DDBJ databases">
        <title>Draft Genome Sequence of Phanerochaete sordida strain YK-624.</title>
        <authorList>
            <person name="Mori T."/>
            <person name="Dohra H."/>
            <person name="Suzuki T."/>
            <person name="Kawagishi H."/>
            <person name="Hirai H."/>
        </authorList>
    </citation>
    <scope>NUCLEOTIDE SEQUENCE [LARGE SCALE GENOMIC DNA]</scope>
    <source>
        <strain evidence="2 3">YK-624</strain>
    </source>
</reference>